<evidence type="ECO:0000313" key="2">
    <source>
        <dbReference type="Proteomes" id="UP000051487"/>
    </source>
</evidence>
<protein>
    <submittedName>
        <fullName evidence="1">Uncharacterized protein</fullName>
    </submittedName>
</protein>
<dbReference type="EMBL" id="BCLY01000005">
    <property type="protein sequence ID" value="GAQ05484.1"/>
    <property type="molecule type" value="Genomic_DNA"/>
</dbReference>
<gene>
    <name evidence="1" type="ORF">ALT_2805</name>
</gene>
<organism evidence="1 2">
    <name type="scientific">Aspergillus lentulus</name>
    <dbReference type="NCBI Taxonomy" id="293939"/>
    <lineage>
        <taxon>Eukaryota</taxon>
        <taxon>Fungi</taxon>
        <taxon>Dikarya</taxon>
        <taxon>Ascomycota</taxon>
        <taxon>Pezizomycotina</taxon>
        <taxon>Eurotiomycetes</taxon>
        <taxon>Eurotiomycetidae</taxon>
        <taxon>Eurotiales</taxon>
        <taxon>Aspergillaceae</taxon>
        <taxon>Aspergillus</taxon>
        <taxon>Aspergillus subgen. Fumigati</taxon>
    </lineage>
</organism>
<evidence type="ECO:0000313" key="1">
    <source>
        <dbReference type="EMBL" id="GAQ05484.1"/>
    </source>
</evidence>
<name>A0AAN4PFC5_ASPLE</name>
<dbReference type="AlphaFoldDB" id="A0AAN4PFC5"/>
<dbReference type="Proteomes" id="UP000051487">
    <property type="component" value="Unassembled WGS sequence"/>
</dbReference>
<reference evidence="1 2" key="1">
    <citation type="submission" date="2015-11" db="EMBL/GenBank/DDBJ databases">
        <title>Aspergillus lentulus strain IFM 54703T.</title>
        <authorList>
            <person name="Kusuya Y."/>
            <person name="Sakai K."/>
            <person name="Kamei K."/>
            <person name="Takahashi H."/>
            <person name="Yaguchi T."/>
        </authorList>
    </citation>
    <scope>NUCLEOTIDE SEQUENCE [LARGE SCALE GENOMIC DNA]</scope>
    <source>
        <strain evidence="1 2">IFM 54703</strain>
    </source>
</reference>
<accession>A0AAN4PFC5</accession>
<sequence>MWIRLLKFYQQRLDLYASQIESSSEEDITNAFLKGSEEITSARELYSLSTQYRMTKSSSSIQRMVSIAYILRYAALPITSNPRSMKVRRTIAFLGRLRAAYETFKDAAIEFGKTFRKLKIVCLQAPAARHLTRSSMERWTQELAKINKLPQLKKKQLDDAWGKAAGISIPCHAEIQLLLHFECSLTNTKGFYQTRGSHGQVCPRWRIALDAILPSDDRISFNLSVALKDIYESMLEQLQGTRRPQRQAEAQSSANVTVKGGAIRRQALAKVRVAESSLRSDNIKKEGSIKKTLIYMTIKTNALAKDPLDYESQILRLIGANTILSVPVAESLSRINLRQSSMEIILCTGVGMLAFPKTGA</sequence>
<comment type="caution">
    <text evidence="1">The sequence shown here is derived from an EMBL/GenBank/DDBJ whole genome shotgun (WGS) entry which is preliminary data.</text>
</comment>
<proteinExistence type="predicted"/>